<dbReference type="RefSeq" id="WP_102391325.1">
    <property type="nucleotide sequence ID" value="NZ_MDAL01000028.1"/>
</dbReference>
<dbReference type="PROSITE" id="PS00134">
    <property type="entry name" value="TRYPSIN_HIS"/>
    <property type="match status" value="1"/>
</dbReference>
<evidence type="ECO:0000313" key="4">
    <source>
        <dbReference type="Proteomes" id="UP000235387"/>
    </source>
</evidence>
<feature type="chain" id="PRO_5014989572" description="Peptidase S1 domain-containing protein" evidence="1">
    <location>
        <begin position="50"/>
        <end position="596"/>
    </location>
</feature>
<evidence type="ECO:0000313" key="3">
    <source>
        <dbReference type="EMBL" id="PMN90586.1"/>
    </source>
</evidence>
<dbReference type="Proteomes" id="UP000235387">
    <property type="component" value="Unassembled WGS sequence"/>
</dbReference>
<dbReference type="GO" id="GO:0006508">
    <property type="term" value="P:proteolysis"/>
    <property type="evidence" value="ECO:0007669"/>
    <property type="project" value="InterPro"/>
</dbReference>
<dbReference type="EMBL" id="MDAL01000028">
    <property type="protein sequence ID" value="PMN90586.1"/>
    <property type="molecule type" value="Genomic_DNA"/>
</dbReference>
<dbReference type="InterPro" id="IPR018114">
    <property type="entry name" value="TRYPSIN_HIS"/>
</dbReference>
<organism evidence="3 4">
    <name type="scientific">Enterovibrio norvegicus</name>
    <dbReference type="NCBI Taxonomy" id="188144"/>
    <lineage>
        <taxon>Bacteria</taxon>
        <taxon>Pseudomonadati</taxon>
        <taxon>Pseudomonadota</taxon>
        <taxon>Gammaproteobacteria</taxon>
        <taxon>Vibrionales</taxon>
        <taxon>Vibrionaceae</taxon>
        <taxon>Enterovibrio</taxon>
    </lineage>
</organism>
<evidence type="ECO:0000256" key="1">
    <source>
        <dbReference type="SAM" id="SignalP"/>
    </source>
</evidence>
<dbReference type="InterPro" id="IPR009003">
    <property type="entry name" value="Peptidase_S1_PA"/>
</dbReference>
<comment type="caution">
    <text evidence="3">The sequence shown here is derived from an EMBL/GenBank/DDBJ whole genome shotgun (WGS) entry which is preliminary data.</text>
</comment>
<dbReference type="AlphaFoldDB" id="A0A2N7L8K5"/>
<keyword evidence="1" id="KW-0732">Signal</keyword>
<evidence type="ECO:0000259" key="2">
    <source>
        <dbReference type="PROSITE" id="PS50240"/>
    </source>
</evidence>
<dbReference type="InterPro" id="IPR001254">
    <property type="entry name" value="Trypsin_dom"/>
</dbReference>
<reference evidence="4" key="1">
    <citation type="submission" date="2016-07" db="EMBL/GenBank/DDBJ databases">
        <title>Nontailed viruses are major unrecognized killers of bacteria in the ocean.</title>
        <authorList>
            <person name="Kauffman K."/>
            <person name="Hussain F."/>
            <person name="Yang J."/>
            <person name="Arevalo P."/>
            <person name="Brown J."/>
            <person name="Cutler M."/>
            <person name="Kelly L."/>
            <person name="Polz M.F."/>
        </authorList>
    </citation>
    <scope>NUCLEOTIDE SEQUENCE [LARGE SCALE GENOMIC DNA]</scope>
    <source>
        <strain evidence="4">10N.261.45.A10</strain>
    </source>
</reference>
<feature type="signal peptide" evidence="1">
    <location>
        <begin position="1"/>
        <end position="49"/>
    </location>
</feature>
<dbReference type="InterPro" id="IPR043504">
    <property type="entry name" value="Peptidase_S1_PA_chymotrypsin"/>
</dbReference>
<accession>A0A2N7L8K5</accession>
<dbReference type="Pfam" id="PF13365">
    <property type="entry name" value="Trypsin_2"/>
    <property type="match status" value="1"/>
</dbReference>
<dbReference type="GO" id="GO:0004252">
    <property type="term" value="F:serine-type endopeptidase activity"/>
    <property type="evidence" value="ECO:0007669"/>
    <property type="project" value="InterPro"/>
</dbReference>
<dbReference type="SUPFAM" id="SSF50494">
    <property type="entry name" value="Trypsin-like serine proteases"/>
    <property type="match status" value="1"/>
</dbReference>
<proteinExistence type="predicted"/>
<sequence length="596" mass="64132">MQTTKTLASVAKVSSNQTSHRPFFIPTRLMPTLLASAVLASSLSTGAFAVGVSDAKYTELGGSLSNENTVVRKVYDHLKAISLEPRFEAVGRIVAGGALCTATWLGNDGDTAFIITAAHCVAGDNKSQESSYTGQNISFRTGDGRLVASGVSTNHFIGYNGCQSDLAILEIPLLTNPMSSDGSAVPQPIYADNADFDHYVGQPMTLAGYGRQGTPSLGGLSSGRAYGAANVTQDVGGCLRNKANTEDAWAYAAPGDSGSTTWQWREGQFVGMGITSWWAGWGSQYSGHGRVAPHQAWVKRIFPNVNTVTRSRTLTESKAVELNDVEANIKGTVYYLAGDNVSGPTNRKWAYPRGYTPLTVPMVNQTTGGTHNIVLRSQRQTYCGWGEINNGVYCYPSASKGSLKVWYNASDNQAAPSGLYKSTFSLNAKGWHDHSYNSAINLNTSILVDGASHIEGTVTQSSAFTTVRYDNTVNGSVYYLSEGETTSDATQRVWNGRFNTWSTLNVPAVNRDTKEIQTVTLRASRYAGCGWTTMNNGVYCSNGAKYGQLRVSYSAEDNAALPKGRYDSLFNIAGKGWHSSFNKTLTFKLALEHAGQ</sequence>
<gene>
    <name evidence="3" type="ORF">BCT23_19400</name>
</gene>
<dbReference type="Gene3D" id="2.40.10.10">
    <property type="entry name" value="Trypsin-like serine proteases"/>
    <property type="match status" value="1"/>
</dbReference>
<feature type="domain" description="Peptidase S1" evidence="2">
    <location>
        <begin position="59"/>
        <end position="303"/>
    </location>
</feature>
<dbReference type="PROSITE" id="PS50240">
    <property type="entry name" value="TRYPSIN_DOM"/>
    <property type="match status" value="1"/>
</dbReference>
<name>A0A2N7L8K5_9GAMM</name>
<protein>
    <recommendedName>
        <fullName evidence="2">Peptidase S1 domain-containing protein</fullName>
    </recommendedName>
</protein>